<gene>
    <name evidence="1" type="ORF">CEPIT_LOCUS11151</name>
</gene>
<dbReference type="Proteomes" id="UP001152523">
    <property type="component" value="Unassembled WGS sequence"/>
</dbReference>
<evidence type="ECO:0000313" key="2">
    <source>
        <dbReference type="Proteomes" id="UP001152523"/>
    </source>
</evidence>
<proteinExistence type="predicted"/>
<comment type="caution">
    <text evidence="1">The sequence shown here is derived from an EMBL/GenBank/DDBJ whole genome shotgun (WGS) entry which is preliminary data.</text>
</comment>
<evidence type="ECO:0000313" key="1">
    <source>
        <dbReference type="EMBL" id="CAH9090153.1"/>
    </source>
</evidence>
<keyword evidence="2" id="KW-1185">Reference proteome</keyword>
<dbReference type="EMBL" id="CAMAPF010000063">
    <property type="protein sequence ID" value="CAH9090153.1"/>
    <property type="molecule type" value="Genomic_DNA"/>
</dbReference>
<sequence length="107" mass="12802">MVRWCPSQRPFLRERRKFWVSPRSVGARDHSDWSSCQEQNWSSRTDFEPRRTDWSSHLDKSLYLRQRDSSDYHGRSQAKLRCPTVESGVPILIQTFYLWIGIISTRV</sequence>
<reference evidence="1" key="1">
    <citation type="submission" date="2022-07" db="EMBL/GenBank/DDBJ databases">
        <authorList>
            <person name="Macas J."/>
            <person name="Novak P."/>
            <person name="Neumann P."/>
        </authorList>
    </citation>
    <scope>NUCLEOTIDE SEQUENCE</scope>
</reference>
<accession>A0AAV0D102</accession>
<name>A0AAV0D102_9ASTE</name>
<dbReference type="AlphaFoldDB" id="A0AAV0D102"/>
<organism evidence="1 2">
    <name type="scientific">Cuscuta epithymum</name>
    <dbReference type="NCBI Taxonomy" id="186058"/>
    <lineage>
        <taxon>Eukaryota</taxon>
        <taxon>Viridiplantae</taxon>
        <taxon>Streptophyta</taxon>
        <taxon>Embryophyta</taxon>
        <taxon>Tracheophyta</taxon>
        <taxon>Spermatophyta</taxon>
        <taxon>Magnoliopsida</taxon>
        <taxon>eudicotyledons</taxon>
        <taxon>Gunneridae</taxon>
        <taxon>Pentapetalae</taxon>
        <taxon>asterids</taxon>
        <taxon>lamiids</taxon>
        <taxon>Solanales</taxon>
        <taxon>Convolvulaceae</taxon>
        <taxon>Cuscuteae</taxon>
        <taxon>Cuscuta</taxon>
        <taxon>Cuscuta subgen. Cuscuta</taxon>
    </lineage>
</organism>
<protein>
    <submittedName>
        <fullName evidence="1">Uncharacterized protein</fullName>
    </submittedName>
</protein>